<evidence type="ECO:0000256" key="7">
    <source>
        <dbReference type="ARBA" id="ARBA00022670"/>
    </source>
</evidence>
<name>A0ABU1J6N9_9MICC</name>
<dbReference type="InterPro" id="IPR027268">
    <property type="entry name" value="Peptidase_M4/M1_CTD_sf"/>
</dbReference>
<dbReference type="SUPFAM" id="SSF63737">
    <property type="entry name" value="Leukotriene A4 hydrolase N-terminal domain"/>
    <property type="match status" value="1"/>
</dbReference>
<evidence type="ECO:0000256" key="5">
    <source>
        <dbReference type="ARBA" id="ARBA00015611"/>
    </source>
</evidence>
<dbReference type="EC" id="3.4.11.2" evidence="4"/>
<dbReference type="InterPro" id="IPR050344">
    <property type="entry name" value="Peptidase_M1_aminopeptidases"/>
</dbReference>
<evidence type="ECO:0000313" key="17">
    <source>
        <dbReference type="EMBL" id="MDR6267790.1"/>
    </source>
</evidence>
<evidence type="ECO:0000256" key="9">
    <source>
        <dbReference type="ARBA" id="ARBA00022801"/>
    </source>
</evidence>
<reference evidence="17 18" key="1">
    <citation type="submission" date="2023-07" db="EMBL/GenBank/DDBJ databases">
        <title>Sequencing the genomes of 1000 actinobacteria strains.</title>
        <authorList>
            <person name="Klenk H.-P."/>
        </authorList>
    </citation>
    <scope>NUCLEOTIDE SEQUENCE [LARGE SCALE GENOMIC DNA]</scope>
    <source>
        <strain evidence="17 18">DSM 14555</strain>
    </source>
</reference>
<evidence type="ECO:0000256" key="2">
    <source>
        <dbReference type="ARBA" id="ARBA00001947"/>
    </source>
</evidence>
<dbReference type="InterPro" id="IPR024571">
    <property type="entry name" value="ERAP1-like_C_dom"/>
</dbReference>
<dbReference type="Gene3D" id="1.10.390.10">
    <property type="entry name" value="Neutral Protease Domain 2"/>
    <property type="match status" value="1"/>
</dbReference>
<dbReference type="PANTHER" id="PTHR11533:SF174">
    <property type="entry name" value="PUROMYCIN-SENSITIVE AMINOPEPTIDASE-RELATED"/>
    <property type="match status" value="1"/>
</dbReference>
<evidence type="ECO:0000256" key="4">
    <source>
        <dbReference type="ARBA" id="ARBA00012564"/>
    </source>
</evidence>
<dbReference type="Gene3D" id="2.60.40.1730">
    <property type="entry name" value="tricorn interacting facor f3 domain"/>
    <property type="match status" value="1"/>
</dbReference>
<evidence type="ECO:0000256" key="13">
    <source>
        <dbReference type="ARBA" id="ARBA00031533"/>
    </source>
</evidence>
<feature type="domain" description="ERAP1-like C-terminal" evidence="15">
    <location>
        <begin position="546"/>
        <end position="862"/>
    </location>
</feature>
<evidence type="ECO:0000256" key="1">
    <source>
        <dbReference type="ARBA" id="ARBA00000098"/>
    </source>
</evidence>
<keyword evidence="9 17" id="KW-0378">Hydrolase</keyword>
<dbReference type="InterPro" id="IPR042097">
    <property type="entry name" value="Aminopeptidase_N-like_N_sf"/>
</dbReference>
<dbReference type="InterPro" id="IPR014782">
    <property type="entry name" value="Peptidase_M1_dom"/>
</dbReference>
<dbReference type="PRINTS" id="PR00756">
    <property type="entry name" value="ALADIPTASE"/>
</dbReference>
<evidence type="ECO:0000256" key="11">
    <source>
        <dbReference type="ARBA" id="ARBA00023049"/>
    </source>
</evidence>
<dbReference type="RefSeq" id="WP_309795026.1">
    <property type="nucleotide sequence ID" value="NZ_BAAAHY010000006.1"/>
</dbReference>
<evidence type="ECO:0000256" key="8">
    <source>
        <dbReference type="ARBA" id="ARBA00022723"/>
    </source>
</evidence>
<evidence type="ECO:0000256" key="6">
    <source>
        <dbReference type="ARBA" id="ARBA00022438"/>
    </source>
</evidence>
<dbReference type="InterPro" id="IPR012778">
    <property type="entry name" value="Pept_M1_aminopeptidase"/>
</dbReference>
<keyword evidence="10" id="KW-0862">Zinc</keyword>
<protein>
    <recommendedName>
        <fullName evidence="5">Aminopeptidase N</fullName>
        <ecNumber evidence="4">3.4.11.2</ecNumber>
    </recommendedName>
    <alternativeName>
        <fullName evidence="12">Alanine aminopeptidase</fullName>
    </alternativeName>
    <alternativeName>
        <fullName evidence="13">Lysyl aminopeptidase</fullName>
    </alternativeName>
</protein>
<dbReference type="PANTHER" id="PTHR11533">
    <property type="entry name" value="PROTEASE M1 ZINC METALLOPROTEASE"/>
    <property type="match status" value="1"/>
</dbReference>
<sequence>MPVFNSQALNLSRAEAAERARIISVHDYHVTVDLRSAVSAEADGFTTQSIITFSAVPGESSFLDFVGSSVQRVNLNGRELPVDYQGARIVLPDLQAENQVLVTATAQYSRSGEGLHRYLDPEDGKIYLYTQYEPADARRVFANFEQPDLKGRYRIEVIAPSHWQVASNGAAEAVSPLASAPDLSRWVFAATEPISSYITCILAGEYARFESHWSGVVDVPLAAYCRASMAASFDAEQVFELTKRGLDYFHGLFDFAYPFGKYDQAFVPEYNLGAMENPGLVTFSDGYVFTSRATEMQYEQRANTLLHEMAHMWFGDLVTMRWWDDLWLKESFADYMGTLAVAETTDWGAQSWVNFANRRKGWAYVQDQLPSTHPIVADIVDLEAAKQNFDGITYAKGASVLKQLVAFVGPEAFFSAARKYFQDHAFGNTTLQDFLTALAGATRNDAAAAGRDMDAWAAAWLQTAGISTLSAEIESADGHYRRVRIQQQAQDPITGRPAHRPHTLRIGLYSSTADGTLLRTRSVPVEVSGEWTEVPELAGDRQAELLLLNDDDLSYAKVRLDPESLRTVLGSLDRLDDPLASTLCWSALWNMTRDAVLPAADFVGAVRHFASVITKDGVLATLLDNARIAVQRLSPADQRPELLEALLQTSMAQARTAIPGSGVQLAWMRSLALLARDSTSANQLLRDTLAGQGPDGLAVDSDLRWRLLQALSANGSAALPELAAELATDKSSTAAIGYRCAAAARPEAPVKAAVWSEVVESDSLSNAEISASIEGFRAGPGSLLEPYRAGYFEVLDGIWSSRSIEISSRIVRGLFPEQDAEPGLPLDQHDVVRRATDWLADRAEAPQALRRIVIECLDQLQRSLRAQLA</sequence>
<dbReference type="NCBIfam" id="TIGR02412">
    <property type="entry name" value="pepN_strep_liv"/>
    <property type="match status" value="1"/>
</dbReference>
<feature type="domain" description="Aminopeptidase N-like N-terminal" evidence="16">
    <location>
        <begin position="83"/>
        <end position="198"/>
    </location>
</feature>
<evidence type="ECO:0000313" key="18">
    <source>
        <dbReference type="Proteomes" id="UP001185069"/>
    </source>
</evidence>
<comment type="cofactor">
    <cofactor evidence="2">
        <name>Zn(2+)</name>
        <dbReference type="ChEBI" id="CHEBI:29105"/>
    </cofactor>
</comment>
<evidence type="ECO:0000256" key="12">
    <source>
        <dbReference type="ARBA" id="ARBA00029811"/>
    </source>
</evidence>
<evidence type="ECO:0000259" key="16">
    <source>
        <dbReference type="Pfam" id="PF17900"/>
    </source>
</evidence>
<dbReference type="Pfam" id="PF01433">
    <property type="entry name" value="Peptidase_M1"/>
    <property type="match status" value="1"/>
</dbReference>
<organism evidence="17 18">
    <name type="scientific">Arthrobacter russicus</name>
    <dbReference type="NCBI Taxonomy" id="172040"/>
    <lineage>
        <taxon>Bacteria</taxon>
        <taxon>Bacillati</taxon>
        <taxon>Actinomycetota</taxon>
        <taxon>Actinomycetes</taxon>
        <taxon>Micrococcales</taxon>
        <taxon>Micrococcaceae</taxon>
        <taxon>Arthrobacter</taxon>
    </lineage>
</organism>
<keyword evidence="11" id="KW-0482">Metalloprotease</keyword>
<keyword evidence="6 17" id="KW-0031">Aminopeptidase</keyword>
<dbReference type="CDD" id="cd09602">
    <property type="entry name" value="M1_APN"/>
    <property type="match status" value="1"/>
</dbReference>
<keyword evidence="8" id="KW-0479">Metal-binding</keyword>
<dbReference type="InterPro" id="IPR001930">
    <property type="entry name" value="Peptidase_M1"/>
</dbReference>
<comment type="catalytic activity">
    <reaction evidence="1">
        <text>Release of an N-terminal amino acid, Xaa-|-Yaa- from a peptide, amide or arylamide. Xaa is preferably Ala, but may be most amino acids including Pro (slow action). When a terminal hydrophobic residue is followed by a prolyl residue, the two may be released as an intact Xaa-Pro dipeptide.</text>
        <dbReference type="EC" id="3.4.11.2"/>
    </reaction>
</comment>
<dbReference type="Pfam" id="PF11838">
    <property type="entry name" value="ERAP1_C"/>
    <property type="match status" value="1"/>
</dbReference>
<dbReference type="InterPro" id="IPR045357">
    <property type="entry name" value="Aminopeptidase_N-like_N"/>
</dbReference>
<dbReference type="EMBL" id="JAVDQF010000001">
    <property type="protein sequence ID" value="MDR6267790.1"/>
    <property type="molecule type" value="Genomic_DNA"/>
</dbReference>
<dbReference type="Proteomes" id="UP001185069">
    <property type="component" value="Unassembled WGS sequence"/>
</dbReference>
<dbReference type="Pfam" id="PF17900">
    <property type="entry name" value="Peptidase_M1_N"/>
    <property type="match status" value="1"/>
</dbReference>
<feature type="domain" description="Peptidase M1 membrane alanine aminopeptidase" evidence="14">
    <location>
        <begin position="239"/>
        <end position="446"/>
    </location>
</feature>
<evidence type="ECO:0000259" key="15">
    <source>
        <dbReference type="Pfam" id="PF11838"/>
    </source>
</evidence>
<evidence type="ECO:0000259" key="14">
    <source>
        <dbReference type="Pfam" id="PF01433"/>
    </source>
</evidence>
<keyword evidence="7" id="KW-0645">Protease</keyword>
<dbReference type="SUPFAM" id="SSF55486">
    <property type="entry name" value="Metalloproteases ('zincins'), catalytic domain"/>
    <property type="match status" value="1"/>
</dbReference>
<keyword evidence="18" id="KW-1185">Reference proteome</keyword>
<evidence type="ECO:0000256" key="3">
    <source>
        <dbReference type="ARBA" id="ARBA00010136"/>
    </source>
</evidence>
<dbReference type="GO" id="GO:0016285">
    <property type="term" value="F:alanyl aminopeptidase activity"/>
    <property type="evidence" value="ECO:0007669"/>
    <property type="project" value="UniProtKB-EC"/>
</dbReference>
<comment type="similarity">
    <text evidence="3">Belongs to the peptidase M1 family.</text>
</comment>
<evidence type="ECO:0000256" key="10">
    <source>
        <dbReference type="ARBA" id="ARBA00022833"/>
    </source>
</evidence>
<accession>A0ABU1J6N9</accession>
<proteinExistence type="inferred from homology"/>
<comment type="caution">
    <text evidence="17">The sequence shown here is derived from an EMBL/GenBank/DDBJ whole genome shotgun (WGS) entry which is preliminary data.</text>
</comment>
<gene>
    <name evidence="17" type="ORF">JOE69_000028</name>
</gene>